<keyword evidence="4" id="KW-1185">Reference proteome</keyword>
<evidence type="ECO:0000313" key="3">
    <source>
        <dbReference type="EMBL" id="GJT72363.1"/>
    </source>
</evidence>
<dbReference type="PANTHER" id="PTHR31459:SF23">
    <property type="entry name" value="LATE EMBRYOGENESIS ABUNDANT PROTEIN, LEA_2 SUBGROUP"/>
    <property type="match status" value="1"/>
</dbReference>
<comment type="similarity">
    <text evidence="1">Belongs to the LEA type 2 family.</text>
</comment>
<dbReference type="Pfam" id="PF03168">
    <property type="entry name" value="LEA_2"/>
    <property type="match status" value="2"/>
</dbReference>
<reference evidence="3" key="2">
    <citation type="submission" date="2022-01" db="EMBL/GenBank/DDBJ databases">
        <authorList>
            <person name="Yamashiro T."/>
            <person name="Shiraishi A."/>
            <person name="Satake H."/>
            <person name="Nakayama K."/>
        </authorList>
    </citation>
    <scope>NUCLEOTIDE SEQUENCE</scope>
</reference>
<comment type="caution">
    <text evidence="3">The sequence shown here is derived from an EMBL/GenBank/DDBJ whole genome shotgun (WGS) entry which is preliminary data.</text>
</comment>
<feature type="domain" description="Water stress and hypersensitive response" evidence="2">
    <location>
        <begin position="24"/>
        <end position="136"/>
    </location>
</feature>
<dbReference type="InterPro" id="IPR045043">
    <property type="entry name" value="Lea14-like"/>
</dbReference>
<protein>
    <submittedName>
        <fullName evidence="3">Desiccation protectant protein Lea14</fullName>
    </submittedName>
</protein>
<evidence type="ECO:0000259" key="2">
    <source>
        <dbReference type="SMART" id="SM00769"/>
    </source>
</evidence>
<dbReference type="InterPro" id="IPR013990">
    <property type="entry name" value="WHy-dom"/>
</dbReference>
<dbReference type="SUPFAM" id="SSF117070">
    <property type="entry name" value="LEA14-like"/>
    <property type="match status" value="2"/>
</dbReference>
<dbReference type="Gene3D" id="2.60.40.1820">
    <property type="match status" value="2"/>
</dbReference>
<sequence length="280" mass="30034">MAGILDKAKQYVSDKVASMAKPEASVTDVDLKGVSLSNVTYLAKVNVTNPYSASIPIGEIRYVLKSCGSVIAEGRCPDPGSLKGNGDTMLDIEIKVPHSLENIFFVHSRKTTQPLLSEIALDNYCRKNMSGLLEEAEQFVSDAMASIPKPKATVTDVDFKGIGLDSVTYNAKVSVSNPYIAPIPIGEVHYILKSAGRVIATGTVPDQGSLKGSGDTLLNVEVKVPHTVLISLVEDIAVDWDIDYELQVNLVFDLPFIGDISIPITKTGVIKLPSLANLFA</sequence>
<evidence type="ECO:0000313" key="4">
    <source>
        <dbReference type="Proteomes" id="UP001151760"/>
    </source>
</evidence>
<accession>A0ABQ5GAM5</accession>
<feature type="domain" description="Water stress and hypersensitive response" evidence="2">
    <location>
        <begin position="152"/>
        <end position="269"/>
    </location>
</feature>
<evidence type="ECO:0000256" key="1">
    <source>
        <dbReference type="ARBA" id="ARBA00005960"/>
    </source>
</evidence>
<organism evidence="3 4">
    <name type="scientific">Tanacetum coccineum</name>
    <dbReference type="NCBI Taxonomy" id="301880"/>
    <lineage>
        <taxon>Eukaryota</taxon>
        <taxon>Viridiplantae</taxon>
        <taxon>Streptophyta</taxon>
        <taxon>Embryophyta</taxon>
        <taxon>Tracheophyta</taxon>
        <taxon>Spermatophyta</taxon>
        <taxon>Magnoliopsida</taxon>
        <taxon>eudicotyledons</taxon>
        <taxon>Gunneridae</taxon>
        <taxon>Pentapetalae</taxon>
        <taxon>asterids</taxon>
        <taxon>campanulids</taxon>
        <taxon>Asterales</taxon>
        <taxon>Asteraceae</taxon>
        <taxon>Asteroideae</taxon>
        <taxon>Anthemideae</taxon>
        <taxon>Anthemidinae</taxon>
        <taxon>Tanacetum</taxon>
    </lineage>
</organism>
<dbReference type="Proteomes" id="UP001151760">
    <property type="component" value="Unassembled WGS sequence"/>
</dbReference>
<dbReference type="SMART" id="SM00769">
    <property type="entry name" value="WHy"/>
    <property type="match status" value="2"/>
</dbReference>
<dbReference type="EMBL" id="BQNB010018251">
    <property type="protein sequence ID" value="GJT72363.1"/>
    <property type="molecule type" value="Genomic_DNA"/>
</dbReference>
<dbReference type="InterPro" id="IPR004864">
    <property type="entry name" value="LEA_2"/>
</dbReference>
<proteinExistence type="inferred from homology"/>
<name>A0ABQ5GAM5_9ASTR</name>
<gene>
    <name evidence="3" type="ORF">Tco_1031649</name>
</gene>
<reference evidence="3" key="1">
    <citation type="journal article" date="2022" name="Int. J. Mol. Sci.">
        <title>Draft Genome of Tanacetum Coccineum: Genomic Comparison of Closely Related Tanacetum-Family Plants.</title>
        <authorList>
            <person name="Yamashiro T."/>
            <person name="Shiraishi A."/>
            <person name="Nakayama K."/>
            <person name="Satake H."/>
        </authorList>
    </citation>
    <scope>NUCLEOTIDE SEQUENCE</scope>
</reference>
<dbReference type="PANTHER" id="PTHR31459">
    <property type="match status" value="1"/>
</dbReference>